<sequence>MRNNFIKHLIVILIIFSNYSFGKEFEELFTIYEPIESSNTIESSINSAFNNLVYRVSGSNSPSNIWRVINSGSSRKDFITSYAIKNIDNVSYLEVKFNQSLVVNKFKELSIPIIGYSRPVILFLVEVKSGSDSSYYVTRDSVKNIDKVFIEILDSASTQRGLFLELPTFDLEDKRNIANSTILNSPIEEIISKYNYDQLVKIKLTNLGLDGWSLSGDINKIISQTSYSEEIYKTLNDFIDLMINNQFQDMTIDTSKKSFINISIEGIKNLEEFQLSKEKLAQFISISNLEIQSFKNNIITYKVDLMGDKKTLIANIKSSSFFEILNDKDKDKLSLIFIK</sequence>
<dbReference type="EMBL" id="JADHQD010000032">
    <property type="protein sequence ID" value="MBL6818620.1"/>
    <property type="molecule type" value="Genomic_DNA"/>
</dbReference>
<dbReference type="Pfam" id="PF09839">
    <property type="entry name" value="DUF2066"/>
    <property type="match status" value="1"/>
</dbReference>
<protein>
    <submittedName>
        <fullName evidence="1">DUF2066 domain-containing protein</fullName>
    </submittedName>
</protein>
<comment type="caution">
    <text evidence="1">The sequence shown here is derived from an EMBL/GenBank/DDBJ whole genome shotgun (WGS) entry which is preliminary data.</text>
</comment>
<dbReference type="InterPro" id="IPR018642">
    <property type="entry name" value="DUF2066"/>
</dbReference>
<dbReference type="AlphaFoldDB" id="A0A937LH33"/>
<evidence type="ECO:0000313" key="2">
    <source>
        <dbReference type="Proteomes" id="UP000711391"/>
    </source>
</evidence>
<organism evidence="1 2">
    <name type="scientific">SAR86 cluster bacterium</name>
    <dbReference type="NCBI Taxonomy" id="2030880"/>
    <lineage>
        <taxon>Bacteria</taxon>
        <taxon>Pseudomonadati</taxon>
        <taxon>Pseudomonadota</taxon>
        <taxon>Gammaproteobacteria</taxon>
        <taxon>SAR86 cluster</taxon>
    </lineage>
</organism>
<proteinExistence type="predicted"/>
<accession>A0A937LH33</accession>
<dbReference type="Proteomes" id="UP000711391">
    <property type="component" value="Unassembled WGS sequence"/>
</dbReference>
<gene>
    <name evidence="1" type="ORF">ISQ64_04370</name>
</gene>
<evidence type="ECO:0000313" key="1">
    <source>
        <dbReference type="EMBL" id="MBL6818620.1"/>
    </source>
</evidence>
<name>A0A937LH33_9GAMM</name>
<reference evidence="1" key="1">
    <citation type="submission" date="2020-10" db="EMBL/GenBank/DDBJ databases">
        <title>Microbiome of the Black Sea water column analyzed by genome centric metagenomics.</title>
        <authorList>
            <person name="Cabello-Yeves P.J."/>
            <person name="Callieri C."/>
            <person name="Picazo A."/>
            <person name="Mehrshad M."/>
            <person name="Haro-Moreno J.M."/>
            <person name="Roda-Garcia J."/>
            <person name="Dzembekova N."/>
            <person name="Slabakova V."/>
            <person name="Slabakova N."/>
            <person name="Moncheva S."/>
            <person name="Rodriguez-Valera F."/>
        </authorList>
    </citation>
    <scope>NUCLEOTIDE SEQUENCE</scope>
    <source>
        <strain evidence="1">BS307-5m-G50</strain>
    </source>
</reference>